<dbReference type="Proteomes" id="UP001523550">
    <property type="component" value="Unassembled WGS sequence"/>
</dbReference>
<dbReference type="CDD" id="cd03034">
    <property type="entry name" value="ArsC_ArsC"/>
    <property type="match status" value="1"/>
</dbReference>
<name>A0ABT1G4F1_9GAMM</name>
<dbReference type="InterPro" id="IPR006660">
    <property type="entry name" value="Arsenate_reductase-like"/>
</dbReference>
<dbReference type="InterPro" id="IPR036249">
    <property type="entry name" value="Thioredoxin-like_sf"/>
</dbReference>
<dbReference type="PANTHER" id="PTHR30041:SF4">
    <property type="entry name" value="ARSENATE REDUCTASE"/>
    <property type="match status" value="1"/>
</dbReference>
<dbReference type="Gene3D" id="3.40.30.10">
    <property type="entry name" value="Glutaredoxin"/>
    <property type="match status" value="1"/>
</dbReference>
<dbReference type="Pfam" id="PF03960">
    <property type="entry name" value="ArsC"/>
    <property type="match status" value="1"/>
</dbReference>
<proteinExistence type="inferred from homology"/>
<evidence type="ECO:0000256" key="2">
    <source>
        <dbReference type="ARBA" id="ARBA00023002"/>
    </source>
</evidence>
<accession>A0ABT1G4F1</accession>
<keyword evidence="6" id="KW-1185">Reference proteome</keyword>
<comment type="caution">
    <text evidence="5">The sequence shown here is derived from an EMBL/GenBank/DDBJ whole genome shotgun (WGS) entry which is preliminary data.</text>
</comment>
<comment type="similarity">
    <text evidence="1 3 4">Belongs to the ArsC family.</text>
</comment>
<dbReference type="EC" id="1.20.4.1" evidence="4"/>
<sequence length="114" mass="12975">MPVTIYHNTRCSKSRATLKLIEEAGFQAEIIDYMKHPPAPETLEVLLQKLGMQAKDLVRRNETAFKGAGLDQADERTLIEAMSREPRLIQRPIVVRGQRARLGRPPEDVLEILE</sequence>
<dbReference type="PROSITE" id="PS51353">
    <property type="entry name" value="ARSC"/>
    <property type="match status" value="1"/>
</dbReference>
<evidence type="ECO:0000313" key="5">
    <source>
        <dbReference type="EMBL" id="MCP1726169.1"/>
    </source>
</evidence>
<dbReference type="InterPro" id="IPR006659">
    <property type="entry name" value="Arsenate_reductase"/>
</dbReference>
<dbReference type="NCBIfam" id="TIGR00014">
    <property type="entry name" value="arsC"/>
    <property type="match status" value="1"/>
</dbReference>
<dbReference type="PANTHER" id="PTHR30041">
    <property type="entry name" value="ARSENATE REDUCTASE"/>
    <property type="match status" value="1"/>
</dbReference>
<gene>
    <name evidence="5" type="ORF">J2T60_000134</name>
</gene>
<keyword evidence="2 4" id="KW-0560">Oxidoreductase</keyword>
<dbReference type="GO" id="GO:0008794">
    <property type="term" value="F:arsenate reductase (glutaredoxin) activity"/>
    <property type="evidence" value="ECO:0007669"/>
    <property type="project" value="UniProtKB-EC"/>
</dbReference>
<evidence type="ECO:0000256" key="3">
    <source>
        <dbReference type="PROSITE-ProRule" id="PRU01282"/>
    </source>
</evidence>
<evidence type="ECO:0000256" key="1">
    <source>
        <dbReference type="ARBA" id="ARBA00007198"/>
    </source>
</evidence>
<dbReference type="SUPFAM" id="SSF52833">
    <property type="entry name" value="Thioredoxin-like"/>
    <property type="match status" value="1"/>
</dbReference>
<comment type="catalytic activity">
    <reaction evidence="4">
        <text>[glutaredoxin]-dithiol + arsenate + glutathione + H(+) = glutathionyl-S-S-[glutaredoxin] + arsenite + H2O</text>
        <dbReference type="Rhea" id="RHEA:22016"/>
        <dbReference type="Rhea" id="RHEA-COMP:10729"/>
        <dbReference type="Rhea" id="RHEA-COMP:17668"/>
        <dbReference type="ChEBI" id="CHEBI:15377"/>
        <dbReference type="ChEBI" id="CHEBI:15378"/>
        <dbReference type="ChEBI" id="CHEBI:29242"/>
        <dbReference type="ChEBI" id="CHEBI:29950"/>
        <dbReference type="ChEBI" id="CHEBI:48597"/>
        <dbReference type="ChEBI" id="CHEBI:57925"/>
        <dbReference type="ChEBI" id="CHEBI:146199"/>
        <dbReference type="EC" id="1.20.4.1"/>
    </reaction>
</comment>
<organism evidence="5 6">
    <name type="scientific">Natronospira proteinivora</name>
    <dbReference type="NCBI Taxonomy" id="1807133"/>
    <lineage>
        <taxon>Bacteria</taxon>
        <taxon>Pseudomonadati</taxon>
        <taxon>Pseudomonadota</taxon>
        <taxon>Gammaproteobacteria</taxon>
        <taxon>Natronospirales</taxon>
        <taxon>Natronospiraceae</taxon>
        <taxon>Natronospira</taxon>
    </lineage>
</organism>
<evidence type="ECO:0000313" key="6">
    <source>
        <dbReference type="Proteomes" id="UP001523550"/>
    </source>
</evidence>
<protein>
    <recommendedName>
        <fullName evidence="4">Arsenate reductase</fullName>
        <ecNumber evidence="4">1.20.4.1</ecNumber>
    </recommendedName>
</protein>
<evidence type="ECO:0000256" key="4">
    <source>
        <dbReference type="RuleBase" id="RU362029"/>
    </source>
</evidence>
<dbReference type="EMBL" id="JALJYF010000001">
    <property type="protein sequence ID" value="MCP1726169.1"/>
    <property type="molecule type" value="Genomic_DNA"/>
</dbReference>
<reference evidence="5 6" key="1">
    <citation type="submission" date="2022-03" db="EMBL/GenBank/DDBJ databases">
        <title>Genomic Encyclopedia of Type Strains, Phase III (KMG-III): the genomes of soil and plant-associated and newly described type strains.</title>
        <authorList>
            <person name="Whitman W."/>
        </authorList>
    </citation>
    <scope>NUCLEOTIDE SEQUENCE [LARGE SCALE GENOMIC DNA]</scope>
    <source>
        <strain evidence="5 6">BSker1</strain>
    </source>
</reference>
<dbReference type="RefSeq" id="WP_253443987.1">
    <property type="nucleotide sequence ID" value="NZ_JALJYF010000001.1"/>
</dbReference>